<keyword evidence="3" id="KW-1185">Reference proteome</keyword>
<protein>
    <submittedName>
        <fullName evidence="2">Uncharacterized protein</fullName>
    </submittedName>
</protein>
<evidence type="ECO:0000256" key="1">
    <source>
        <dbReference type="SAM" id="MobiDB-lite"/>
    </source>
</evidence>
<feature type="compositionally biased region" description="Low complexity" evidence="1">
    <location>
        <begin position="8"/>
        <end position="20"/>
    </location>
</feature>
<feature type="region of interest" description="Disordered" evidence="1">
    <location>
        <begin position="1"/>
        <end position="52"/>
    </location>
</feature>
<dbReference type="OrthoDB" id="10509610at2759"/>
<dbReference type="EMBL" id="ABDG02000023">
    <property type="protein sequence ID" value="EHK45720.1"/>
    <property type="molecule type" value="Genomic_DNA"/>
</dbReference>
<reference evidence="2 3" key="1">
    <citation type="journal article" date="2011" name="Genome Biol.">
        <title>Comparative genome sequence analysis underscores mycoparasitism as the ancestral life style of Trichoderma.</title>
        <authorList>
            <person name="Kubicek C.P."/>
            <person name="Herrera-Estrella A."/>
            <person name="Seidl-Seiboth V."/>
            <person name="Martinez D.A."/>
            <person name="Druzhinina I.S."/>
            <person name="Thon M."/>
            <person name="Zeilinger S."/>
            <person name="Casas-Flores S."/>
            <person name="Horwitz B.A."/>
            <person name="Mukherjee P.K."/>
            <person name="Mukherjee M."/>
            <person name="Kredics L."/>
            <person name="Alcaraz L.D."/>
            <person name="Aerts A."/>
            <person name="Antal Z."/>
            <person name="Atanasova L."/>
            <person name="Cervantes-Badillo M.G."/>
            <person name="Challacombe J."/>
            <person name="Chertkov O."/>
            <person name="McCluskey K."/>
            <person name="Coulpier F."/>
            <person name="Deshpande N."/>
            <person name="von Doehren H."/>
            <person name="Ebbole D.J."/>
            <person name="Esquivel-Naranjo E.U."/>
            <person name="Fekete E."/>
            <person name="Flipphi M."/>
            <person name="Glaser F."/>
            <person name="Gomez-Rodriguez E.Y."/>
            <person name="Gruber S."/>
            <person name="Han C."/>
            <person name="Henrissat B."/>
            <person name="Hermosa R."/>
            <person name="Hernandez-Onate M."/>
            <person name="Karaffa L."/>
            <person name="Kosti I."/>
            <person name="Le Crom S."/>
            <person name="Lindquist E."/>
            <person name="Lucas S."/>
            <person name="Luebeck M."/>
            <person name="Luebeck P.S."/>
            <person name="Margeot A."/>
            <person name="Metz B."/>
            <person name="Misra M."/>
            <person name="Nevalainen H."/>
            <person name="Omann M."/>
            <person name="Packer N."/>
            <person name="Perrone G."/>
            <person name="Uresti-Rivera E.E."/>
            <person name="Salamov A."/>
            <person name="Schmoll M."/>
            <person name="Seiboth B."/>
            <person name="Shapiro H."/>
            <person name="Sukno S."/>
            <person name="Tamayo-Ramos J.A."/>
            <person name="Tisch D."/>
            <person name="Wiest A."/>
            <person name="Wilkinson H.H."/>
            <person name="Zhang M."/>
            <person name="Coutinho P.M."/>
            <person name="Kenerley C.M."/>
            <person name="Monte E."/>
            <person name="Baker S.E."/>
            <person name="Grigoriev I.V."/>
        </authorList>
    </citation>
    <scope>NUCLEOTIDE SEQUENCE [LARGE SCALE GENOMIC DNA]</scope>
    <source>
        <strain evidence="3">ATCC 20476 / IMI 206040</strain>
    </source>
</reference>
<name>G9NUJ1_HYPAI</name>
<proteinExistence type="predicted"/>
<dbReference type="AlphaFoldDB" id="G9NUJ1"/>
<accession>G9NUJ1</accession>
<dbReference type="HOGENOM" id="CLU_1594758_0_0_1"/>
<evidence type="ECO:0000313" key="3">
    <source>
        <dbReference type="Proteomes" id="UP000005426"/>
    </source>
</evidence>
<evidence type="ECO:0000313" key="2">
    <source>
        <dbReference type="EMBL" id="EHK45720.1"/>
    </source>
</evidence>
<sequence length="167" mass="17962">MTDEMQVPASPASPAAALARRASDGSFPWKRSRSASSIPSQQRFHRRPATHGGCTQAVARSCDGVPVMHANAQCKTQMHARTHNHGSHFAVWPEPKALPETSKESRNCAVMDHYIAQKASPTCIEPVTSPSCAAGLVDTMEGHPSYEILPTSIVSLTGDFCLTSEHL</sequence>
<comment type="caution">
    <text evidence="2">The sequence shown here is derived from an EMBL/GenBank/DDBJ whole genome shotgun (WGS) entry which is preliminary data.</text>
</comment>
<gene>
    <name evidence="2" type="ORF">TRIATDRAFT_88880</name>
</gene>
<organism evidence="2 3">
    <name type="scientific">Hypocrea atroviridis (strain ATCC 20476 / IMI 206040)</name>
    <name type="common">Trichoderma atroviride</name>
    <dbReference type="NCBI Taxonomy" id="452589"/>
    <lineage>
        <taxon>Eukaryota</taxon>
        <taxon>Fungi</taxon>
        <taxon>Dikarya</taxon>
        <taxon>Ascomycota</taxon>
        <taxon>Pezizomycotina</taxon>
        <taxon>Sordariomycetes</taxon>
        <taxon>Hypocreomycetidae</taxon>
        <taxon>Hypocreales</taxon>
        <taxon>Hypocreaceae</taxon>
        <taxon>Trichoderma</taxon>
    </lineage>
</organism>
<dbReference type="Proteomes" id="UP000005426">
    <property type="component" value="Unassembled WGS sequence"/>
</dbReference>